<dbReference type="GO" id="GO:0017148">
    <property type="term" value="P:negative regulation of translation"/>
    <property type="evidence" value="ECO:0007669"/>
    <property type="project" value="UniProtKB-UniRule"/>
</dbReference>
<dbReference type="SUPFAM" id="SSF81301">
    <property type="entry name" value="Nucleotidyltransferase"/>
    <property type="match status" value="1"/>
</dbReference>
<name>A0A327MBF2_9PROT</name>
<dbReference type="AlphaFoldDB" id="A0A327MBF2"/>
<keyword evidence="5" id="KW-1185">Reference proteome</keyword>
<gene>
    <name evidence="2 4" type="primary">rsfS</name>
    <name evidence="4" type="ORF">DOO78_07090</name>
</gene>
<dbReference type="GO" id="GO:0090071">
    <property type="term" value="P:negative regulation of ribosome biogenesis"/>
    <property type="evidence" value="ECO:0007669"/>
    <property type="project" value="UniProtKB-UniRule"/>
</dbReference>
<comment type="subunit">
    <text evidence="2">Interacts with ribosomal protein uL14 (rplN).</text>
</comment>
<feature type="region of interest" description="Disordered" evidence="3">
    <location>
        <begin position="1"/>
        <end position="25"/>
    </location>
</feature>
<organism evidence="4 5">
    <name type="scientific">Roseicella frigidaeris</name>
    <dbReference type="NCBI Taxonomy" id="2230885"/>
    <lineage>
        <taxon>Bacteria</taxon>
        <taxon>Pseudomonadati</taxon>
        <taxon>Pseudomonadota</taxon>
        <taxon>Alphaproteobacteria</taxon>
        <taxon>Acetobacterales</taxon>
        <taxon>Roseomonadaceae</taxon>
        <taxon>Roseicella</taxon>
    </lineage>
</organism>
<evidence type="ECO:0000256" key="3">
    <source>
        <dbReference type="SAM" id="MobiDB-lite"/>
    </source>
</evidence>
<comment type="function">
    <text evidence="2">Functions as a ribosomal silencing factor. Interacts with ribosomal protein uL14 (rplN), blocking formation of intersubunit bridge B8. Prevents association of the 30S and 50S ribosomal subunits and the formation of functional ribosomes, thus repressing translation.</text>
</comment>
<dbReference type="NCBIfam" id="TIGR00090">
    <property type="entry name" value="rsfS_iojap_ybeB"/>
    <property type="match status" value="1"/>
</dbReference>
<keyword evidence="2" id="KW-0810">Translation regulation</keyword>
<dbReference type="Pfam" id="PF02410">
    <property type="entry name" value="RsfS"/>
    <property type="match status" value="1"/>
</dbReference>
<evidence type="ECO:0000256" key="2">
    <source>
        <dbReference type="HAMAP-Rule" id="MF_01477"/>
    </source>
</evidence>
<keyword evidence="2" id="KW-0963">Cytoplasm</keyword>
<evidence type="ECO:0000313" key="4">
    <source>
        <dbReference type="EMBL" id="RAI59999.1"/>
    </source>
</evidence>
<dbReference type="PANTHER" id="PTHR21043:SF0">
    <property type="entry name" value="MITOCHONDRIAL ASSEMBLY OF RIBOSOMAL LARGE SUBUNIT PROTEIN 1"/>
    <property type="match status" value="1"/>
</dbReference>
<keyword evidence="2" id="KW-0678">Repressor</keyword>
<accession>A0A327MBF2</accession>
<evidence type="ECO:0000313" key="5">
    <source>
        <dbReference type="Proteomes" id="UP000249065"/>
    </source>
</evidence>
<protein>
    <recommendedName>
        <fullName evidence="2">Ribosomal silencing factor RsfS</fullName>
    </recommendedName>
</protein>
<evidence type="ECO:0000256" key="1">
    <source>
        <dbReference type="ARBA" id="ARBA00010574"/>
    </source>
</evidence>
<dbReference type="HAMAP" id="MF_01477">
    <property type="entry name" value="Iojap_RsfS"/>
    <property type="match status" value="1"/>
</dbReference>
<dbReference type="EMBL" id="QLIX01000003">
    <property type="protein sequence ID" value="RAI59999.1"/>
    <property type="molecule type" value="Genomic_DNA"/>
</dbReference>
<comment type="similarity">
    <text evidence="1 2">Belongs to the Iojap/RsfS family.</text>
</comment>
<dbReference type="Proteomes" id="UP000249065">
    <property type="component" value="Unassembled WGS sequence"/>
</dbReference>
<dbReference type="InterPro" id="IPR043519">
    <property type="entry name" value="NT_sf"/>
</dbReference>
<dbReference type="OrthoDB" id="9793681at2"/>
<dbReference type="GO" id="GO:0042256">
    <property type="term" value="P:cytosolic ribosome assembly"/>
    <property type="evidence" value="ECO:0007669"/>
    <property type="project" value="UniProtKB-UniRule"/>
</dbReference>
<comment type="subcellular location">
    <subcellularLocation>
        <location evidence="2">Cytoplasm</location>
    </subcellularLocation>
</comment>
<dbReference type="Gene3D" id="3.30.460.10">
    <property type="entry name" value="Beta Polymerase, domain 2"/>
    <property type="match status" value="1"/>
</dbReference>
<reference evidence="5" key="1">
    <citation type="submission" date="2018-06" db="EMBL/GenBank/DDBJ databases">
        <authorList>
            <person name="Khan S.A."/>
        </authorList>
    </citation>
    <scope>NUCLEOTIDE SEQUENCE [LARGE SCALE GENOMIC DNA]</scope>
    <source>
        <strain evidence="5">DB-1506</strain>
    </source>
</reference>
<feature type="region of interest" description="Disordered" evidence="3">
    <location>
        <begin position="129"/>
        <end position="154"/>
    </location>
</feature>
<dbReference type="PANTHER" id="PTHR21043">
    <property type="entry name" value="IOJAP SUPERFAMILY ORTHOLOG"/>
    <property type="match status" value="1"/>
</dbReference>
<proteinExistence type="inferred from homology"/>
<comment type="caution">
    <text evidence="4">The sequence shown here is derived from an EMBL/GenBank/DDBJ whole genome shotgun (WGS) entry which is preliminary data.</text>
</comment>
<dbReference type="GO" id="GO:0005737">
    <property type="term" value="C:cytoplasm"/>
    <property type="evidence" value="ECO:0007669"/>
    <property type="project" value="UniProtKB-SubCell"/>
</dbReference>
<dbReference type="GO" id="GO:0043023">
    <property type="term" value="F:ribosomal large subunit binding"/>
    <property type="evidence" value="ECO:0007669"/>
    <property type="project" value="TreeGrafter"/>
</dbReference>
<dbReference type="InterPro" id="IPR004394">
    <property type="entry name" value="Iojap/RsfS/C7orf30"/>
</dbReference>
<sequence length="154" mass="16518">MRKRQIAAGPDAVPKRSRKPKVSPDRLQQLIAAAHTSLEDDKAEDIKVLDVTGRSDFTDCMIIATGLVERQLQAMAVHVEEALEKAGLKLRRSDIQASPDWVLIDAGDLVIHLFRPEARATYALERMWGPESPAPEGAGEPAGQDAAGGDAAGG</sequence>